<sequence length="508" mass="54206">MSTGSGIAGPESPSEALGDSTRRHLALLLPHLPVDRLRRLGLQGPVLLWQGIGPRRAVVACDGVPGIRPGQALGDARAVAPEAQALEADPAADALFLRDLGLWCLRFTPLVAIRGTDALLLDIAGAAHLAGGEESLLGRAVAGLARLGVQALGVVADSAAAALALARGGRGGLVVPPGGDRDAVAPLSLAALPIEADTIAALSRLGLRQVADLHRQPRGPLSRRFGAGLLRALDEASGLLHTPITPLRPPPVFEVAREFLEPVATRTGIDAVMPLLLDALCARLTAQSQGARRLVLRAHRVDGGVQEIAIGTSLASRDAGHLSRLFRDRLDALAPGHGFERMALAAVVTEPLTGIQSGFAGAGAAAREEELARLFDRLAQRTQLWRLAPRPSHWPEREVMRVPATAAVTVPEGWPRAMRPVRLLRRPREVTAMALLPDAPPQLLRIGTQALRVRAAEGPERLEPEWWRDPPGRQARDYYRLELATGARLWVCRLGFGAEARWFIHGHL</sequence>
<accession>A0A1I4D748</accession>
<dbReference type="CDD" id="cd03468">
    <property type="entry name" value="PolY_like"/>
    <property type="match status" value="1"/>
</dbReference>
<organism evidence="2 3">
    <name type="scientific">Falsiroseomonas stagni DSM 19981</name>
    <dbReference type="NCBI Taxonomy" id="1123062"/>
    <lineage>
        <taxon>Bacteria</taxon>
        <taxon>Pseudomonadati</taxon>
        <taxon>Pseudomonadota</taxon>
        <taxon>Alphaproteobacteria</taxon>
        <taxon>Acetobacterales</taxon>
        <taxon>Roseomonadaceae</taxon>
        <taxon>Falsiroseomonas</taxon>
    </lineage>
</organism>
<evidence type="ECO:0000313" key="3">
    <source>
        <dbReference type="Proteomes" id="UP000199473"/>
    </source>
</evidence>
<keyword evidence="3" id="KW-1185">Reference proteome</keyword>
<dbReference type="PANTHER" id="PTHR35369">
    <property type="entry name" value="BLR3025 PROTEIN-RELATED"/>
    <property type="match status" value="1"/>
</dbReference>
<dbReference type="InterPro" id="IPR043502">
    <property type="entry name" value="DNA/RNA_pol_sf"/>
</dbReference>
<protein>
    <submittedName>
        <fullName evidence="2">Protein ImuB</fullName>
    </submittedName>
</protein>
<dbReference type="RefSeq" id="WP_245762198.1">
    <property type="nucleotide sequence ID" value="NZ_FOSQ01000009.1"/>
</dbReference>
<proteinExistence type="predicted"/>
<dbReference type="InterPro" id="IPR050356">
    <property type="entry name" value="SulA_CellDiv_inhibitor"/>
</dbReference>
<evidence type="ECO:0000256" key="1">
    <source>
        <dbReference type="ARBA" id="ARBA00022763"/>
    </source>
</evidence>
<dbReference type="SUPFAM" id="SSF56672">
    <property type="entry name" value="DNA/RNA polymerases"/>
    <property type="match status" value="1"/>
</dbReference>
<dbReference type="PANTHER" id="PTHR35369:SF2">
    <property type="entry name" value="BLR3025 PROTEIN"/>
    <property type="match status" value="1"/>
</dbReference>
<reference evidence="2 3" key="1">
    <citation type="submission" date="2016-10" db="EMBL/GenBank/DDBJ databases">
        <authorList>
            <person name="de Groot N.N."/>
        </authorList>
    </citation>
    <scope>NUCLEOTIDE SEQUENCE [LARGE SCALE GENOMIC DNA]</scope>
    <source>
        <strain evidence="2 3">DSM 19981</strain>
    </source>
</reference>
<dbReference type="Proteomes" id="UP000199473">
    <property type="component" value="Unassembled WGS sequence"/>
</dbReference>
<dbReference type="AlphaFoldDB" id="A0A1I4D748"/>
<dbReference type="EMBL" id="FOSQ01000009">
    <property type="protein sequence ID" value="SFK87801.1"/>
    <property type="molecule type" value="Genomic_DNA"/>
</dbReference>
<gene>
    <name evidence="2" type="ORF">SAMN02745775_109118</name>
</gene>
<dbReference type="GO" id="GO:0006281">
    <property type="term" value="P:DNA repair"/>
    <property type="evidence" value="ECO:0007669"/>
    <property type="project" value="TreeGrafter"/>
</dbReference>
<name>A0A1I4D748_9PROT</name>
<dbReference type="STRING" id="1123062.SAMN02745775_109118"/>
<evidence type="ECO:0000313" key="2">
    <source>
        <dbReference type="EMBL" id="SFK87801.1"/>
    </source>
</evidence>
<keyword evidence="1" id="KW-0227">DNA damage</keyword>